<dbReference type="InterPro" id="IPR000073">
    <property type="entry name" value="AB_hydrolase_1"/>
</dbReference>
<gene>
    <name evidence="2" type="ORF">GCM10022255_029370</name>
</gene>
<feature type="domain" description="AB hydrolase-1" evidence="1">
    <location>
        <begin position="90"/>
        <end position="344"/>
    </location>
</feature>
<name>A0ABP8D6H7_9ACTN</name>
<evidence type="ECO:0000313" key="2">
    <source>
        <dbReference type="EMBL" id="GAA4248619.1"/>
    </source>
</evidence>
<proteinExistence type="predicted"/>
<accession>A0ABP8D6H7</accession>
<dbReference type="Pfam" id="PF00561">
    <property type="entry name" value="Abhydrolase_1"/>
    <property type="match status" value="1"/>
</dbReference>
<dbReference type="PANTHER" id="PTHR43798:SF33">
    <property type="entry name" value="HYDROLASE, PUTATIVE (AFU_ORTHOLOGUE AFUA_2G14860)-RELATED"/>
    <property type="match status" value="1"/>
</dbReference>
<dbReference type="InterPro" id="IPR029058">
    <property type="entry name" value="AB_hydrolase_fold"/>
</dbReference>
<dbReference type="Proteomes" id="UP001500620">
    <property type="component" value="Unassembled WGS sequence"/>
</dbReference>
<reference evidence="3" key="1">
    <citation type="journal article" date="2019" name="Int. J. Syst. Evol. Microbiol.">
        <title>The Global Catalogue of Microorganisms (GCM) 10K type strain sequencing project: providing services to taxonomists for standard genome sequencing and annotation.</title>
        <authorList>
            <consortium name="The Broad Institute Genomics Platform"/>
            <consortium name="The Broad Institute Genome Sequencing Center for Infectious Disease"/>
            <person name="Wu L."/>
            <person name="Ma J."/>
        </authorList>
    </citation>
    <scope>NUCLEOTIDE SEQUENCE [LARGE SCALE GENOMIC DNA]</scope>
    <source>
        <strain evidence="3">JCM 17441</strain>
    </source>
</reference>
<dbReference type="Gene3D" id="3.40.50.1820">
    <property type="entry name" value="alpha/beta hydrolase"/>
    <property type="match status" value="1"/>
</dbReference>
<keyword evidence="2" id="KW-0378">Hydrolase</keyword>
<organism evidence="2 3">
    <name type="scientific">Dactylosporangium darangshiense</name>
    <dbReference type="NCBI Taxonomy" id="579108"/>
    <lineage>
        <taxon>Bacteria</taxon>
        <taxon>Bacillati</taxon>
        <taxon>Actinomycetota</taxon>
        <taxon>Actinomycetes</taxon>
        <taxon>Micromonosporales</taxon>
        <taxon>Micromonosporaceae</taxon>
        <taxon>Dactylosporangium</taxon>
    </lineage>
</organism>
<dbReference type="InterPro" id="IPR050266">
    <property type="entry name" value="AB_hydrolase_sf"/>
</dbReference>
<comment type="caution">
    <text evidence="2">The sequence shown here is derived from an EMBL/GenBank/DDBJ whole genome shotgun (WGS) entry which is preliminary data.</text>
</comment>
<protein>
    <submittedName>
        <fullName evidence="2">Alpha/beta hydrolase</fullName>
    </submittedName>
</protein>
<evidence type="ECO:0000259" key="1">
    <source>
        <dbReference type="Pfam" id="PF00561"/>
    </source>
</evidence>
<dbReference type="GO" id="GO:0016787">
    <property type="term" value="F:hydrolase activity"/>
    <property type="evidence" value="ECO:0007669"/>
    <property type="project" value="UniProtKB-KW"/>
</dbReference>
<dbReference type="EMBL" id="BAABAT010000006">
    <property type="protein sequence ID" value="GAA4248619.1"/>
    <property type="molecule type" value="Genomic_DNA"/>
</dbReference>
<evidence type="ECO:0000313" key="3">
    <source>
        <dbReference type="Proteomes" id="UP001500620"/>
    </source>
</evidence>
<sequence>MCMGSEVVKNGNRKRTAGIVGAIVGLAAAGVAAGVATERYIVRRSKNADDPYADEEFGVWDTDEELTVTTDDGIDLHVEVVDGPVGDDRPTLVFVHGFCLDMGTFHFQRKYFEGKYRMVFYDQPGHGRSGRLSKGEYSLDALGAGLRAVLQATTPTGPIVLVGHSMGGMTIMALAEQVPELFESRVRAAVLISTSAGKLDQVTFGFPEVVARFRRPLMPVLGFAGPISSAVIDRARRASTDLAWLLTRRYGFGTARPSPALVSYVEKMNSTTSTEVIARYLRTLYTHARLLVLGPLRDVPVLLVCGDKDVLTPLAHTYEITSVLPEAELVVIADGGHVVLLEHADEVDDAMDTFLTKVLQ</sequence>
<dbReference type="SUPFAM" id="SSF53474">
    <property type="entry name" value="alpha/beta-Hydrolases"/>
    <property type="match status" value="1"/>
</dbReference>
<keyword evidence="3" id="KW-1185">Reference proteome</keyword>
<dbReference type="PANTHER" id="PTHR43798">
    <property type="entry name" value="MONOACYLGLYCEROL LIPASE"/>
    <property type="match status" value="1"/>
</dbReference>